<dbReference type="PROSITE" id="PS00028">
    <property type="entry name" value="ZINC_FINGER_C2H2_1"/>
    <property type="match status" value="3"/>
</dbReference>
<evidence type="ECO:0000313" key="5">
    <source>
        <dbReference type="Proteomes" id="UP000037069"/>
    </source>
</evidence>
<organism evidence="4 5">
    <name type="scientific">Lucilia cuprina</name>
    <name type="common">Green bottle fly</name>
    <name type="synonym">Australian sheep blowfly</name>
    <dbReference type="NCBI Taxonomy" id="7375"/>
    <lineage>
        <taxon>Eukaryota</taxon>
        <taxon>Metazoa</taxon>
        <taxon>Ecdysozoa</taxon>
        <taxon>Arthropoda</taxon>
        <taxon>Hexapoda</taxon>
        <taxon>Insecta</taxon>
        <taxon>Pterygota</taxon>
        <taxon>Neoptera</taxon>
        <taxon>Endopterygota</taxon>
        <taxon>Diptera</taxon>
        <taxon>Brachycera</taxon>
        <taxon>Muscomorpha</taxon>
        <taxon>Oestroidea</taxon>
        <taxon>Calliphoridae</taxon>
        <taxon>Luciliinae</taxon>
        <taxon>Lucilia</taxon>
    </lineage>
</organism>
<evidence type="ECO:0000256" key="2">
    <source>
        <dbReference type="SAM" id="Coils"/>
    </source>
</evidence>
<dbReference type="EMBL" id="JRES01000501">
    <property type="protein sequence ID" value="KNC30763.1"/>
    <property type="molecule type" value="Genomic_DNA"/>
</dbReference>
<dbReference type="Pfam" id="PF12874">
    <property type="entry name" value="zf-met"/>
    <property type="match status" value="1"/>
</dbReference>
<dbReference type="PANTHER" id="PTHR21020">
    <property type="entry name" value="ZINC FINGER PROTEIN 800"/>
    <property type="match status" value="1"/>
</dbReference>
<evidence type="ECO:0000313" key="4">
    <source>
        <dbReference type="EMBL" id="KNC30763.1"/>
    </source>
</evidence>
<keyword evidence="1" id="KW-0863">Zinc-finger</keyword>
<dbReference type="AlphaFoldDB" id="A0A0L0CEC8"/>
<keyword evidence="2" id="KW-0175">Coiled coil</keyword>
<name>A0A0L0CEC8_LUCCU</name>
<reference evidence="4 5" key="1">
    <citation type="journal article" date="2015" name="Nat. Commun.">
        <title>Lucilia cuprina genome unlocks parasitic fly biology to underpin future interventions.</title>
        <authorList>
            <person name="Anstead C.A."/>
            <person name="Korhonen P.K."/>
            <person name="Young N.D."/>
            <person name="Hall R.S."/>
            <person name="Jex A.R."/>
            <person name="Murali S.C."/>
            <person name="Hughes D.S."/>
            <person name="Lee S.F."/>
            <person name="Perry T."/>
            <person name="Stroehlein A.J."/>
            <person name="Ansell B.R."/>
            <person name="Breugelmans B."/>
            <person name="Hofmann A."/>
            <person name="Qu J."/>
            <person name="Dugan S."/>
            <person name="Lee S.L."/>
            <person name="Chao H."/>
            <person name="Dinh H."/>
            <person name="Han Y."/>
            <person name="Doddapaneni H.V."/>
            <person name="Worley K.C."/>
            <person name="Muzny D.M."/>
            <person name="Ioannidis P."/>
            <person name="Waterhouse R.M."/>
            <person name="Zdobnov E.M."/>
            <person name="James P.J."/>
            <person name="Bagnall N.H."/>
            <person name="Kotze A.C."/>
            <person name="Gibbs R.A."/>
            <person name="Richards S."/>
            <person name="Batterham P."/>
            <person name="Gasser R.B."/>
        </authorList>
    </citation>
    <scope>NUCLEOTIDE SEQUENCE [LARGE SCALE GENOMIC DNA]</scope>
    <source>
        <strain evidence="4 5">LS</strain>
        <tissue evidence="4">Full body</tissue>
    </source>
</reference>
<accession>A0A0L0CEC8</accession>
<feature type="domain" description="C2H2-type" evidence="3">
    <location>
        <begin position="269"/>
        <end position="297"/>
    </location>
</feature>
<dbReference type="PROSITE" id="PS50157">
    <property type="entry name" value="ZINC_FINGER_C2H2_2"/>
    <property type="match status" value="2"/>
</dbReference>
<keyword evidence="5" id="KW-1185">Reference proteome</keyword>
<keyword evidence="1" id="KW-0479">Metal-binding</keyword>
<dbReference type="SMART" id="SM00355">
    <property type="entry name" value="ZnF_C2H2"/>
    <property type="match status" value="6"/>
</dbReference>
<dbReference type="FunFam" id="2.30.29.30:FF:000503">
    <property type="entry name" value="Uncharacterized protein, isoform A"/>
    <property type="match status" value="1"/>
</dbReference>
<dbReference type="Proteomes" id="UP000037069">
    <property type="component" value="Unassembled WGS sequence"/>
</dbReference>
<feature type="coiled-coil region" evidence="2">
    <location>
        <begin position="419"/>
        <end position="491"/>
    </location>
</feature>
<keyword evidence="1" id="KW-0862">Zinc</keyword>
<dbReference type="GO" id="GO:0008270">
    <property type="term" value="F:zinc ion binding"/>
    <property type="evidence" value="ECO:0007669"/>
    <property type="project" value="UniProtKB-KW"/>
</dbReference>
<gene>
    <name evidence="4" type="ORF">FF38_11765</name>
</gene>
<sequence>MVDTKCNFLNSKYKKSECSASNTDVLNEDESLLRQPLRTSCTGFWEAKKAYENGTEEVRRLLIQECSLIYECNMCRNMFRSLANFISHKRSYCKLTSKDNFHSFTDRNSSVLIQTVERSEPWLVKSRSTGSSPIPSSKTSNRDLSTVIERLKRVEVSPECSKNNILSMEHIINPSPPEPKAPDPVLELERVSTTAHAVYQTLKMQNDSDSIKTELDEVHNLLSNQKTMIGSDGKVIISPTLITYTAKSGNDSNELNEINYKVTTVLGGISCEICKMTFQTEKTLKIHVQKKHTSSTYVFQCPTCSMTFLQPAAVIRHLANEHKKPMRRIRKMRDTILKKRIQIGDVQVKGPSREVKRLKINNTKDNDVSNLLNQQNGKTVTSCLYCLKKFERRAALTTHLSNCLARKTSLNKAEISKKLNTLDGQINKEKLQKEEISNQLLESNNQNDKTMSEGQTEAKVNINIKQEPLVNENSSVNATNINELFENLENQTFGNGLRTVSLEKLEMLVDAKCNDNTNPEECINGSYQPLCSYSEQNNEKSVKTNKAINCGNVIKKEKTKRFRIISASKQLTCRCKICNKQFNALSNLRRHISMFHYRSRRFGCSLCDYRAFRRYDIVNHLTFVHKMTEERETMAVEYVTVHEIKYSKDDVEGDIVLVNDEATASEQNKIQDQGQVVPHENAVRTYVKREKRKNILLQPNKVLVQPNKVDSIVTKDVSHVKVVRRRMKKCQDQQVEGKKRPIRNRIKTVNKDFVYDLLTVKEEPKQPPRVAFKRRNTMFIDQNNTANVHLTPPPIKVTPYRLRTEPLIPLDKSAVKGVAASVCRNVIHEGLAASSTLPELPAERPQMRPRLISSSRSDSNSVPIIETTELEAARLKSTLFDDSFLEKFAKKSNPSFRMKPLLAQQHSPLNSILQKFDASQQNIMQRTDNINFLKPTEKTNISPPNFTLCSLQSLTQTTLKERDVTPNGKQVMETSSPPATPKKRITLMQRLAENRAKRRDSNVGKQIKGGYLLRYKKQLLWNRWAEEWVVLYDDSTMAWFTEPGRSSPAGKILVKEAPEMLAIAHWTGQIPRRPPLPEGCGVSQLIALGSRRKRSKVYWMLAKSEEELPPPPQIELVVDKPHLMNVLRRPLVRIRPATTSEVKQRKSLVKSSSKSHSTLATQRAFYNQNPLVKSDAAVAILSKNPDSKASLACALPWGHGWGWATLPNGVWSGGLTWSQCEDTFTLHALPTTHCTNLIDTSCSGAVYHTDIGGFDFHSSTVEDLGGEDFDYAMDCGDFIF</sequence>
<protein>
    <recommendedName>
        <fullName evidence="3">C2H2-type domain-containing protein</fullName>
    </recommendedName>
</protein>
<dbReference type="OMA" id="NEVHHML"/>
<feature type="domain" description="C2H2-type" evidence="3">
    <location>
        <begin position="573"/>
        <end position="601"/>
    </location>
</feature>
<comment type="caution">
    <text evidence="4">The sequence shown here is derived from an EMBL/GenBank/DDBJ whole genome shotgun (WGS) entry which is preliminary data.</text>
</comment>
<evidence type="ECO:0000256" key="1">
    <source>
        <dbReference type="PROSITE-ProRule" id="PRU00042"/>
    </source>
</evidence>
<dbReference type="InterPro" id="IPR039149">
    <property type="entry name" value="ZNF800"/>
</dbReference>
<dbReference type="InterPro" id="IPR011993">
    <property type="entry name" value="PH-like_dom_sf"/>
</dbReference>
<proteinExistence type="predicted"/>
<evidence type="ECO:0000259" key="3">
    <source>
        <dbReference type="PROSITE" id="PS50157"/>
    </source>
</evidence>
<dbReference type="Gene3D" id="3.30.160.60">
    <property type="entry name" value="Classic Zinc Finger"/>
    <property type="match status" value="2"/>
</dbReference>
<dbReference type="OrthoDB" id="10066279at2759"/>
<dbReference type="SUPFAM" id="SSF57667">
    <property type="entry name" value="beta-beta-alpha zinc fingers"/>
    <property type="match status" value="1"/>
</dbReference>
<dbReference type="InterPro" id="IPR036236">
    <property type="entry name" value="Znf_C2H2_sf"/>
</dbReference>
<dbReference type="Pfam" id="PF00096">
    <property type="entry name" value="zf-C2H2"/>
    <property type="match status" value="1"/>
</dbReference>
<dbReference type="InterPro" id="IPR013087">
    <property type="entry name" value="Znf_C2H2_type"/>
</dbReference>
<dbReference type="Gene3D" id="2.30.29.30">
    <property type="entry name" value="Pleckstrin-homology domain (PH domain)/Phosphotyrosine-binding domain (PTB)"/>
    <property type="match status" value="1"/>
</dbReference>
<dbReference type="PANTHER" id="PTHR21020:SF0">
    <property type="entry name" value="ZINC FINGER PROTEIN 800"/>
    <property type="match status" value="1"/>
</dbReference>